<comment type="catalytic activity">
    <reaction evidence="1">
        <text>ATP + protein L-histidine = ADP + protein N-phospho-L-histidine.</text>
        <dbReference type="EC" id="2.7.13.3"/>
    </reaction>
</comment>
<dbReference type="AlphaFoldDB" id="A0AAU7UEU2"/>
<dbReference type="InterPro" id="IPR005467">
    <property type="entry name" value="His_kinase_dom"/>
</dbReference>
<evidence type="ECO:0000256" key="1">
    <source>
        <dbReference type="ARBA" id="ARBA00000085"/>
    </source>
</evidence>
<name>A0AAU7UEU2_9DEIO</name>
<dbReference type="EMBL" id="CP158300">
    <property type="protein sequence ID" value="XBV87283.1"/>
    <property type="molecule type" value="Genomic_DNA"/>
</dbReference>
<dbReference type="SMART" id="SM00387">
    <property type="entry name" value="HATPase_c"/>
    <property type="match status" value="1"/>
</dbReference>
<dbReference type="Pfam" id="PF01590">
    <property type="entry name" value="GAF"/>
    <property type="match status" value="1"/>
</dbReference>
<dbReference type="SMART" id="SM00065">
    <property type="entry name" value="GAF"/>
    <property type="match status" value="3"/>
</dbReference>
<evidence type="ECO:0000256" key="4">
    <source>
        <dbReference type="ARBA" id="ARBA00022679"/>
    </source>
</evidence>
<evidence type="ECO:0000256" key="2">
    <source>
        <dbReference type="ARBA" id="ARBA00012438"/>
    </source>
</evidence>
<keyword evidence="8" id="KW-0614">Plasmid</keyword>
<dbReference type="SUPFAM" id="SSF47384">
    <property type="entry name" value="Homodimeric domain of signal transducing histidine kinase"/>
    <property type="match status" value="1"/>
</dbReference>
<dbReference type="InterPro" id="IPR036097">
    <property type="entry name" value="HisK_dim/P_sf"/>
</dbReference>
<dbReference type="Pfam" id="PF00512">
    <property type="entry name" value="HisKA"/>
    <property type="match status" value="1"/>
</dbReference>
<proteinExistence type="predicted"/>
<dbReference type="KEGG" id="dsc:ABOD76_21560"/>
<dbReference type="SMART" id="SM00388">
    <property type="entry name" value="HisKA"/>
    <property type="match status" value="1"/>
</dbReference>
<evidence type="ECO:0000256" key="6">
    <source>
        <dbReference type="SAM" id="Coils"/>
    </source>
</evidence>
<dbReference type="FunFam" id="3.30.565.10:FF:000006">
    <property type="entry name" value="Sensor histidine kinase WalK"/>
    <property type="match status" value="1"/>
</dbReference>
<dbReference type="PANTHER" id="PTHR43304">
    <property type="entry name" value="PHYTOCHROME-LIKE PROTEIN CPH1"/>
    <property type="match status" value="1"/>
</dbReference>
<dbReference type="Gene3D" id="3.30.565.10">
    <property type="entry name" value="Histidine kinase-like ATPase, C-terminal domain"/>
    <property type="match status" value="1"/>
</dbReference>
<dbReference type="Gene3D" id="3.30.450.40">
    <property type="match status" value="4"/>
</dbReference>
<feature type="coiled-coil region" evidence="6">
    <location>
        <begin position="518"/>
        <end position="545"/>
    </location>
</feature>
<reference evidence="8" key="1">
    <citation type="submission" date="2024-06" db="EMBL/GenBank/DDBJ databases">
        <title>Draft Genome Sequence of Deinococcus sonorensis Type Strain KR-87, a Biofilm Producing Representative of the Genus Deinococcus.</title>
        <authorList>
            <person name="Boren L.S."/>
            <person name="Grosso R.A."/>
            <person name="Hugenberg-Cox A.N."/>
            <person name="Hill J.T.E."/>
            <person name="Albert C.M."/>
            <person name="Tuohy J.M."/>
        </authorList>
    </citation>
    <scope>NUCLEOTIDE SEQUENCE</scope>
    <source>
        <strain evidence="8">KR-87</strain>
        <plasmid evidence="8">pDson02</plasmid>
    </source>
</reference>
<dbReference type="CDD" id="cd00082">
    <property type="entry name" value="HisKA"/>
    <property type="match status" value="1"/>
</dbReference>
<evidence type="ECO:0000313" key="8">
    <source>
        <dbReference type="EMBL" id="XBV87283.1"/>
    </source>
</evidence>
<evidence type="ECO:0000256" key="3">
    <source>
        <dbReference type="ARBA" id="ARBA00022553"/>
    </source>
</evidence>
<dbReference type="GO" id="GO:0000155">
    <property type="term" value="F:phosphorelay sensor kinase activity"/>
    <property type="evidence" value="ECO:0007669"/>
    <property type="project" value="InterPro"/>
</dbReference>
<dbReference type="InterPro" id="IPR003594">
    <property type="entry name" value="HATPase_dom"/>
</dbReference>
<dbReference type="InterPro" id="IPR003661">
    <property type="entry name" value="HisK_dim/P_dom"/>
</dbReference>
<feature type="domain" description="Histidine kinase" evidence="7">
    <location>
        <begin position="723"/>
        <end position="937"/>
    </location>
</feature>
<keyword evidence="3" id="KW-0597">Phosphoprotein</keyword>
<evidence type="ECO:0000259" key="7">
    <source>
        <dbReference type="PROSITE" id="PS50109"/>
    </source>
</evidence>
<organism evidence="8">
    <name type="scientific">Deinococcus sonorensis KR-87</name>
    <dbReference type="NCBI Taxonomy" id="694439"/>
    <lineage>
        <taxon>Bacteria</taxon>
        <taxon>Thermotogati</taxon>
        <taxon>Deinococcota</taxon>
        <taxon>Deinococci</taxon>
        <taxon>Deinococcales</taxon>
        <taxon>Deinococcaceae</taxon>
        <taxon>Deinococcus</taxon>
    </lineage>
</organism>
<dbReference type="CDD" id="cd16921">
    <property type="entry name" value="HATPase_FilI-like"/>
    <property type="match status" value="1"/>
</dbReference>
<dbReference type="RefSeq" id="WP_350245433.1">
    <property type="nucleotide sequence ID" value="NZ_CP158300.1"/>
</dbReference>
<evidence type="ECO:0000256" key="5">
    <source>
        <dbReference type="ARBA" id="ARBA00022777"/>
    </source>
</evidence>
<dbReference type="InterPro" id="IPR029016">
    <property type="entry name" value="GAF-like_dom_sf"/>
</dbReference>
<keyword evidence="4" id="KW-0808">Transferase</keyword>
<dbReference type="SUPFAM" id="SSF55874">
    <property type="entry name" value="ATPase domain of HSP90 chaperone/DNA topoisomerase II/histidine kinase"/>
    <property type="match status" value="1"/>
</dbReference>
<protein>
    <recommendedName>
        <fullName evidence="2">histidine kinase</fullName>
        <ecNumber evidence="2">2.7.13.3</ecNumber>
    </recommendedName>
</protein>
<dbReference type="EC" id="2.7.13.3" evidence="2"/>
<dbReference type="InterPro" id="IPR004358">
    <property type="entry name" value="Sig_transdc_His_kin-like_C"/>
</dbReference>
<dbReference type="Pfam" id="PF02518">
    <property type="entry name" value="HATPase_c"/>
    <property type="match status" value="1"/>
</dbReference>
<dbReference type="InterPro" id="IPR036890">
    <property type="entry name" value="HATPase_C_sf"/>
</dbReference>
<dbReference type="Pfam" id="PF13185">
    <property type="entry name" value="GAF_2"/>
    <property type="match status" value="1"/>
</dbReference>
<dbReference type="SUPFAM" id="SSF55781">
    <property type="entry name" value="GAF domain-like"/>
    <property type="match status" value="4"/>
</dbReference>
<gene>
    <name evidence="8" type="ORF">ABOD76_21560</name>
</gene>
<keyword evidence="6" id="KW-0175">Coiled coil</keyword>
<dbReference type="InterPro" id="IPR003018">
    <property type="entry name" value="GAF"/>
</dbReference>
<dbReference type="PRINTS" id="PR00344">
    <property type="entry name" value="BCTRLSENSOR"/>
</dbReference>
<keyword evidence="5" id="KW-0418">Kinase</keyword>
<accession>A0AAU7UEU2</accession>
<dbReference type="Gene3D" id="1.10.287.130">
    <property type="match status" value="1"/>
</dbReference>
<dbReference type="InterPro" id="IPR052162">
    <property type="entry name" value="Sensor_kinase/Photoreceptor"/>
</dbReference>
<dbReference type="PANTHER" id="PTHR43304:SF1">
    <property type="entry name" value="PAC DOMAIN-CONTAINING PROTEIN"/>
    <property type="match status" value="1"/>
</dbReference>
<dbReference type="PROSITE" id="PS50109">
    <property type="entry name" value="HIS_KIN"/>
    <property type="match status" value="1"/>
</dbReference>
<sequence>MPHAEGDGAETAPDQLIAQLQRVTEQLAASSTPQEVFDIILEPALHALNAIAGTVLLVSADGEHLQRMATRGAEAGAPTIWQDRPLNGDGPSVDALRRQQPLFFEHQGELTRAYPDLEGHSGAATPVATAVLPMLLGERPLGVIVLDFSEPHRFTRQERYFLRTLGAQCAIALSRATLTRTLQGQLDDRRQAMEQDASAYQAFVAFSEAVGEGTDRPALVQLAIAALRAQFPDSSVMYSEPDAERWTLRAWSEDLSPDAVTRLTAGMPGSALFVASAVQAGRAVFTTYESVQQRQIAGADGLAAHVPITVNGAVTCILSLVVRGRREWVPRDQAVVRAVGRTLELALERQVHLLGLEERSRQLDDQAAALDVFTAFTELVANETDVSALSRKAFEVMDAHFKAYSSAYYEREGPLWKARVWTPNLETVLVQQIRAGLPLDVPSFAQAFQSRQPVFIDGWDPERDGVEHTEMFGPVCIYPLVVDGQVLGIFTVGLRVGDQWRSRDRALMHALGRSLTLALERTGNARQLEQRNAELEARTRALEGFADLTRDLSADADRHELVRRAQEVVMSLLGDGYALYYERDGARWRNRVQVGTVGHPDLQAFIDAGPPVGETPSVDVPWFTRQALYQDQYARGSDTPESMVQHVGTTASLPVLRQGEVVGVFITVLFAQRAWTGVDRAVLESTTRSLTLALERAASASQLMQRTRDLERSNQELEQFAYVASHDLQEPLRTIASFSQLLAMKYGGQLDDKADMYIRVIGDATARMGTLLQDLLAFSRVGAGVPRQDIVDLQVILTQVQQDLQAQVQLSAAQVQVGPLPRVTGEGTQLRQLFQNLVGNALKFRHADRAPLVQVEAQDLGDHVRIAVRDNGIGIEPVYFERIFTIFQRLHNRDRYEGSGIGLSIARKIVERHGGQLWLESRQGEGTTFFLTLPKGPTP</sequence>
<geneLocation type="plasmid" evidence="8">
    <name>pDson02</name>
</geneLocation>